<name>A0A5C5ZRM2_9BACT</name>
<dbReference type="SUPFAM" id="SSF53756">
    <property type="entry name" value="UDP-Glycosyltransferase/glycogen phosphorylase"/>
    <property type="match status" value="1"/>
</dbReference>
<evidence type="ECO:0000259" key="1">
    <source>
        <dbReference type="Pfam" id="PF00534"/>
    </source>
</evidence>
<dbReference type="Pfam" id="PF13439">
    <property type="entry name" value="Glyco_transf_4"/>
    <property type="match status" value="1"/>
</dbReference>
<dbReference type="AlphaFoldDB" id="A0A5C5ZRM2"/>
<evidence type="ECO:0000259" key="2">
    <source>
        <dbReference type="Pfam" id="PF13439"/>
    </source>
</evidence>
<evidence type="ECO:0000313" key="4">
    <source>
        <dbReference type="Proteomes" id="UP000315440"/>
    </source>
</evidence>
<feature type="domain" description="Glycosyl transferase family 1" evidence="1">
    <location>
        <begin position="204"/>
        <end position="358"/>
    </location>
</feature>
<dbReference type="Gene3D" id="3.40.50.2000">
    <property type="entry name" value="Glycogen Phosphorylase B"/>
    <property type="match status" value="2"/>
</dbReference>
<dbReference type="InterPro" id="IPR028098">
    <property type="entry name" value="Glyco_trans_4-like_N"/>
</dbReference>
<dbReference type="EC" id="2.4.-.-" evidence="3"/>
<keyword evidence="3" id="KW-0328">Glycosyltransferase</keyword>
<dbReference type="InterPro" id="IPR001296">
    <property type="entry name" value="Glyco_trans_1"/>
</dbReference>
<dbReference type="EMBL" id="SJPQ01000001">
    <property type="protein sequence ID" value="TWT89735.1"/>
    <property type="molecule type" value="Genomic_DNA"/>
</dbReference>
<dbReference type="Pfam" id="PF00534">
    <property type="entry name" value="Glycos_transf_1"/>
    <property type="match status" value="1"/>
</dbReference>
<dbReference type="PANTHER" id="PTHR12526:SF627">
    <property type="entry name" value="D-RHAMNOSYLTRANSFERASE WBPZ"/>
    <property type="match status" value="1"/>
</dbReference>
<feature type="domain" description="Glycosyltransferase subfamily 4-like N-terminal" evidence="2">
    <location>
        <begin position="18"/>
        <end position="193"/>
    </location>
</feature>
<dbReference type="CDD" id="cd03801">
    <property type="entry name" value="GT4_PimA-like"/>
    <property type="match status" value="1"/>
</dbReference>
<keyword evidence="4" id="KW-1185">Reference proteome</keyword>
<reference evidence="3 4" key="1">
    <citation type="submission" date="2019-02" db="EMBL/GenBank/DDBJ databases">
        <title>Deep-cultivation of Planctomycetes and their phenomic and genomic characterization uncovers novel biology.</title>
        <authorList>
            <person name="Wiegand S."/>
            <person name="Jogler M."/>
            <person name="Boedeker C."/>
            <person name="Pinto D."/>
            <person name="Vollmers J."/>
            <person name="Rivas-Marin E."/>
            <person name="Kohn T."/>
            <person name="Peeters S.H."/>
            <person name="Heuer A."/>
            <person name="Rast P."/>
            <person name="Oberbeckmann S."/>
            <person name="Bunk B."/>
            <person name="Jeske O."/>
            <person name="Meyerdierks A."/>
            <person name="Storesund J.E."/>
            <person name="Kallscheuer N."/>
            <person name="Luecker S."/>
            <person name="Lage O.M."/>
            <person name="Pohl T."/>
            <person name="Merkel B.J."/>
            <person name="Hornburger P."/>
            <person name="Mueller R.-W."/>
            <person name="Bruemmer F."/>
            <person name="Labrenz M."/>
            <person name="Spormann A.M."/>
            <person name="Op Den Camp H."/>
            <person name="Overmann J."/>
            <person name="Amann R."/>
            <person name="Jetten M.S.M."/>
            <person name="Mascher T."/>
            <person name="Medema M.H."/>
            <person name="Devos D.P."/>
            <person name="Kaster A.-K."/>
            <person name="Ovreas L."/>
            <person name="Rohde M."/>
            <person name="Galperin M.Y."/>
            <person name="Jogler C."/>
        </authorList>
    </citation>
    <scope>NUCLEOTIDE SEQUENCE [LARGE SCALE GENOMIC DNA]</scope>
    <source>
        <strain evidence="3 4">Mal64</strain>
    </source>
</reference>
<dbReference type="GO" id="GO:0016757">
    <property type="term" value="F:glycosyltransferase activity"/>
    <property type="evidence" value="ECO:0007669"/>
    <property type="project" value="UniProtKB-KW"/>
</dbReference>
<protein>
    <submittedName>
        <fullName evidence="3">Putative glycosyltransferase EpsF</fullName>
        <ecNumber evidence="3">2.4.-.-</ecNumber>
    </submittedName>
</protein>
<accession>A0A5C5ZRM2</accession>
<keyword evidence="3" id="KW-0808">Transferase</keyword>
<evidence type="ECO:0000313" key="3">
    <source>
        <dbReference type="EMBL" id="TWT89735.1"/>
    </source>
</evidence>
<sequence length="389" mass="42616">MRQGCDILLVDRRLRSSGGAQKYLVELTKALELDGLKVHALINEGDELQAYCKSLQDAGAQLHRFPLGDKARRESEQAIAEKLLELRPAGVHVNGSSNALDAVLEPVLGGSRGGFFKTFTIHQSLLNESLYYDTRLKGKIPYSYRRRTIRSARRYMGLYDAFISVSHVNMGFSVESLGIDESVVRYIPNGVDIGVYSPSGRGAGEVVFGSCSTLSPYKNHELLIRAFAKSGVSAYSRLRIAGDGQEAGMLRSVVQELGLQERVEFAGHQANVPDFLRSIDVFCMSSDSEGMPYSQLEAMSTGLPSIVTDVGDLAVVVRDGVDGYVVAPGDLDGYARSMAMLCESSVLRRNMGEGARRRAIENYSSQCFISKTQHFFAQMVSGRRRASAL</sequence>
<dbReference type="Proteomes" id="UP000315440">
    <property type="component" value="Unassembled WGS sequence"/>
</dbReference>
<comment type="caution">
    <text evidence="3">The sequence shown here is derived from an EMBL/GenBank/DDBJ whole genome shotgun (WGS) entry which is preliminary data.</text>
</comment>
<gene>
    <name evidence="3" type="primary">epsF_2</name>
    <name evidence="3" type="ORF">Mal64_01140</name>
</gene>
<proteinExistence type="predicted"/>
<dbReference type="PANTHER" id="PTHR12526">
    <property type="entry name" value="GLYCOSYLTRANSFERASE"/>
    <property type="match status" value="1"/>
</dbReference>
<organism evidence="3 4">
    <name type="scientific">Pseudobythopirellula maris</name>
    <dbReference type="NCBI Taxonomy" id="2527991"/>
    <lineage>
        <taxon>Bacteria</taxon>
        <taxon>Pseudomonadati</taxon>
        <taxon>Planctomycetota</taxon>
        <taxon>Planctomycetia</taxon>
        <taxon>Pirellulales</taxon>
        <taxon>Lacipirellulaceae</taxon>
        <taxon>Pseudobythopirellula</taxon>
    </lineage>
</organism>